<feature type="region of interest" description="Disordered" evidence="1">
    <location>
        <begin position="1"/>
        <end position="20"/>
    </location>
</feature>
<evidence type="ECO:0000313" key="3">
    <source>
        <dbReference type="Proteomes" id="UP001239213"/>
    </source>
</evidence>
<protein>
    <submittedName>
        <fullName evidence="2">Uncharacterized protein</fullName>
    </submittedName>
</protein>
<keyword evidence="3" id="KW-1185">Reference proteome</keyword>
<dbReference type="EMBL" id="MPDP01000038">
    <property type="protein sequence ID" value="KAK1490758.1"/>
    <property type="molecule type" value="Genomic_DNA"/>
</dbReference>
<comment type="caution">
    <text evidence="2">The sequence shown here is derived from an EMBL/GenBank/DDBJ whole genome shotgun (WGS) entry which is preliminary data.</text>
</comment>
<gene>
    <name evidence="2" type="ORF">CCUS01_14353</name>
</gene>
<evidence type="ECO:0000256" key="1">
    <source>
        <dbReference type="SAM" id="MobiDB-lite"/>
    </source>
</evidence>
<accession>A0AAI9Y980</accession>
<dbReference type="Proteomes" id="UP001239213">
    <property type="component" value="Unassembled WGS sequence"/>
</dbReference>
<evidence type="ECO:0000313" key="2">
    <source>
        <dbReference type="EMBL" id="KAK1490758.1"/>
    </source>
</evidence>
<name>A0AAI9Y980_9PEZI</name>
<reference evidence="2" key="1">
    <citation type="submission" date="2016-11" db="EMBL/GenBank/DDBJ databases">
        <title>The genome sequence of Colletotrichum cuscutae.</title>
        <authorList>
            <person name="Baroncelli R."/>
        </authorList>
    </citation>
    <scope>NUCLEOTIDE SEQUENCE</scope>
    <source>
        <strain evidence="2">IMI 304802</strain>
    </source>
</reference>
<organism evidence="2 3">
    <name type="scientific">Colletotrichum cuscutae</name>
    <dbReference type="NCBI Taxonomy" id="1209917"/>
    <lineage>
        <taxon>Eukaryota</taxon>
        <taxon>Fungi</taxon>
        <taxon>Dikarya</taxon>
        <taxon>Ascomycota</taxon>
        <taxon>Pezizomycotina</taxon>
        <taxon>Sordariomycetes</taxon>
        <taxon>Hypocreomycetidae</taxon>
        <taxon>Glomerellales</taxon>
        <taxon>Glomerellaceae</taxon>
        <taxon>Colletotrichum</taxon>
        <taxon>Colletotrichum acutatum species complex</taxon>
    </lineage>
</organism>
<sequence length="47" mass="5188">MMLSKCMPSSGFQPPGLKIPDTRDWESGITNISATASRLLPWPLSLR</sequence>
<dbReference type="AlphaFoldDB" id="A0AAI9Y980"/>
<proteinExistence type="predicted"/>